<feature type="domain" description="Ribosome maturation protein SDO1/SBDS N-terminal" evidence="9">
    <location>
        <begin position="34"/>
        <end position="90"/>
    </location>
</feature>
<sequence>MIAHDSLDVGHLFIGSHKRSSIFCPDLYIIYFSEKDIDEVLQTQTVFSNVSKGQIAKREDLIAAFGMDNQLEICKIILDKGDLQVSEKERHVQSESSFKEVANIISNMCVNPETKRPYPTTIIENRLRNLHFNLKPNQNAKQQALEMIPKMQAIMKIERAQMRLRVSVEAKEAKHLHGRLRSMFTSIEIEDWIEGNLLMVGLIEPGTYRQIEELFRKESSKAGKLELLSLKVINEDDIEIS</sequence>
<dbReference type="InterPro" id="IPR036786">
    <property type="entry name" value="Ribosome_mat_SBDS_N_sf"/>
</dbReference>
<dbReference type="GO" id="GO:0042256">
    <property type="term" value="P:cytosolic ribosome assembly"/>
    <property type="evidence" value="ECO:0007669"/>
    <property type="project" value="InterPro"/>
</dbReference>
<evidence type="ECO:0000259" key="11">
    <source>
        <dbReference type="Pfam" id="PF20268"/>
    </source>
</evidence>
<dbReference type="SUPFAM" id="SSF89895">
    <property type="entry name" value="FYSH domain"/>
    <property type="match status" value="1"/>
</dbReference>
<keyword evidence="5" id="KW-0963">Cytoplasm</keyword>
<dbReference type="AlphaFoldDB" id="A0A0N4UPV9"/>
<gene>
    <name evidence="12" type="ORF">DME_LOCUS3552</name>
</gene>
<keyword evidence="6" id="KW-0690">Ribosome biogenesis</keyword>
<dbReference type="Pfam" id="PF20268">
    <property type="entry name" value="SBDS_C"/>
    <property type="match status" value="1"/>
</dbReference>
<dbReference type="InterPro" id="IPR018978">
    <property type="entry name" value="SDO1/SBDS_central"/>
</dbReference>
<dbReference type="PANTHER" id="PTHR10927">
    <property type="entry name" value="RIBOSOME MATURATION PROTEIN SBDS"/>
    <property type="match status" value="1"/>
</dbReference>
<evidence type="ECO:0000313" key="12">
    <source>
        <dbReference type="EMBL" id="VDN53579.1"/>
    </source>
</evidence>
<feature type="domain" description="Ribosome maturation protein SDO1/SBDS C-terminal" evidence="11">
    <location>
        <begin position="162"/>
        <end position="230"/>
    </location>
</feature>
<keyword evidence="14" id="KW-1185">Reference proteome</keyword>
<dbReference type="GO" id="GO:0005737">
    <property type="term" value="C:cytoplasm"/>
    <property type="evidence" value="ECO:0007669"/>
    <property type="project" value="UniProtKB-SubCell"/>
</dbReference>
<dbReference type="Gene3D" id="3.30.1250.10">
    <property type="entry name" value="Ribosome maturation protein SBDS, N-terminal domain"/>
    <property type="match status" value="1"/>
</dbReference>
<dbReference type="WBParaSite" id="DME_0001001701-mRNA-1">
    <property type="protein sequence ID" value="DME_0001001701-mRNA-1"/>
    <property type="gene ID" value="DME_0001001701"/>
</dbReference>
<dbReference type="Proteomes" id="UP000038040">
    <property type="component" value="Unplaced"/>
</dbReference>
<dbReference type="InterPro" id="IPR037188">
    <property type="entry name" value="Sdo1/SBDS_central_sf"/>
</dbReference>
<evidence type="ECO:0000313" key="14">
    <source>
        <dbReference type="Proteomes" id="UP000274756"/>
    </source>
</evidence>
<evidence type="ECO:0000256" key="6">
    <source>
        <dbReference type="ARBA" id="ARBA00022517"/>
    </source>
</evidence>
<dbReference type="Pfam" id="PF09377">
    <property type="entry name" value="SBDS_domain_II"/>
    <property type="match status" value="1"/>
</dbReference>
<dbReference type="NCBIfam" id="TIGR00291">
    <property type="entry name" value="RNA_SBDS"/>
    <property type="match status" value="1"/>
</dbReference>
<reference evidence="15" key="1">
    <citation type="submission" date="2017-02" db="UniProtKB">
        <authorList>
            <consortium name="WormBaseParasite"/>
        </authorList>
    </citation>
    <scope>IDENTIFICATION</scope>
</reference>
<dbReference type="PANTHER" id="PTHR10927:SF1">
    <property type="entry name" value="RIBOSOME MATURATION PROTEIN SBDS"/>
    <property type="match status" value="1"/>
</dbReference>
<evidence type="ECO:0000259" key="9">
    <source>
        <dbReference type="Pfam" id="PF01172"/>
    </source>
</evidence>
<dbReference type="InterPro" id="IPR019783">
    <property type="entry name" value="SDO1/SBDS_N"/>
</dbReference>
<dbReference type="GO" id="GO:0005634">
    <property type="term" value="C:nucleus"/>
    <property type="evidence" value="ECO:0007669"/>
    <property type="project" value="UniProtKB-SubCell"/>
</dbReference>
<comment type="similarity">
    <text evidence="3">Belongs to the SDO1/SBDS family.</text>
</comment>
<comment type="subunit">
    <text evidence="8">Associates with the 60S ribosomal subunit.</text>
</comment>
<keyword evidence="7" id="KW-0539">Nucleus</keyword>
<dbReference type="EMBL" id="UYYG01000148">
    <property type="protein sequence ID" value="VDN53579.1"/>
    <property type="molecule type" value="Genomic_DNA"/>
</dbReference>
<dbReference type="InterPro" id="IPR018023">
    <property type="entry name" value="Ribosome_mat_SBDS_CS"/>
</dbReference>
<evidence type="ECO:0000256" key="7">
    <source>
        <dbReference type="ARBA" id="ARBA00023242"/>
    </source>
</evidence>
<organism evidence="13 15">
    <name type="scientific">Dracunculus medinensis</name>
    <name type="common">Guinea worm</name>
    <dbReference type="NCBI Taxonomy" id="318479"/>
    <lineage>
        <taxon>Eukaryota</taxon>
        <taxon>Metazoa</taxon>
        <taxon>Ecdysozoa</taxon>
        <taxon>Nematoda</taxon>
        <taxon>Chromadorea</taxon>
        <taxon>Rhabditida</taxon>
        <taxon>Spirurina</taxon>
        <taxon>Dracunculoidea</taxon>
        <taxon>Dracunculidae</taxon>
        <taxon>Dracunculus</taxon>
    </lineage>
</organism>
<dbReference type="Gene3D" id="1.10.10.900">
    <property type="entry name" value="SBDS protein C-terminal domain, subdomain 1"/>
    <property type="match status" value="1"/>
</dbReference>
<evidence type="ECO:0000256" key="5">
    <source>
        <dbReference type="ARBA" id="ARBA00022490"/>
    </source>
</evidence>
<evidence type="ECO:0000256" key="1">
    <source>
        <dbReference type="ARBA" id="ARBA00004123"/>
    </source>
</evidence>
<comment type="subcellular location">
    <subcellularLocation>
        <location evidence="2">Cytoplasm</location>
    </subcellularLocation>
    <subcellularLocation>
        <location evidence="1">Nucleus</location>
    </subcellularLocation>
</comment>
<evidence type="ECO:0000313" key="13">
    <source>
        <dbReference type="Proteomes" id="UP000038040"/>
    </source>
</evidence>
<dbReference type="Pfam" id="PF01172">
    <property type="entry name" value="SBDS_N"/>
    <property type="match status" value="1"/>
</dbReference>
<evidence type="ECO:0000313" key="15">
    <source>
        <dbReference type="WBParaSite" id="DME_0001001701-mRNA-1"/>
    </source>
</evidence>
<protein>
    <recommendedName>
        <fullName evidence="4">Ribosome maturation protein SBDS</fullName>
    </recommendedName>
</protein>
<feature type="domain" description="Ribosome maturation protein SDO1/SBDS central" evidence="10">
    <location>
        <begin position="99"/>
        <end position="160"/>
    </location>
</feature>
<dbReference type="STRING" id="318479.A0A0N4UPV9"/>
<dbReference type="InterPro" id="IPR002140">
    <property type="entry name" value="Sdo1/SBDS"/>
</dbReference>
<name>A0A0N4UPV9_DRAME</name>
<dbReference type="SUPFAM" id="SSF109728">
    <property type="entry name" value="Hypothetical protein AF0491, middle domain"/>
    <property type="match status" value="1"/>
</dbReference>
<evidence type="ECO:0000259" key="10">
    <source>
        <dbReference type="Pfam" id="PF09377"/>
    </source>
</evidence>
<evidence type="ECO:0000256" key="8">
    <source>
        <dbReference type="ARBA" id="ARBA00049708"/>
    </source>
</evidence>
<reference evidence="12 14" key="2">
    <citation type="submission" date="2018-11" db="EMBL/GenBank/DDBJ databases">
        <authorList>
            <consortium name="Pathogen Informatics"/>
        </authorList>
    </citation>
    <scope>NUCLEOTIDE SEQUENCE [LARGE SCALE GENOMIC DNA]</scope>
</reference>
<dbReference type="Gene3D" id="3.30.70.240">
    <property type="match status" value="1"/>
</dbReference>
<dbReference type="PROSITE" id="PS01267">
    <property type="entry name" value="UPF0023"/>
    <property type="match status" value="1"/>
</dbReference>
<evidence type="ECO:0000256" key="4">
    <source>
        <dbReference type="ARBA" id="ARBA00014814"/>
    </source>
</evidence>
<dbReference type="OrthoDB" id="10253092at2759"/>
<dbReference type="InterPro" id="IPR046928">
    <property type="entry name" value="SDO1/SBDS_C"/>
</dbReference>
<accession>A0A0N4UPV9</accession>
<dbReference type="InterPro" id="IPR039100">
    <property type="entry name" value="Sdo1/SBDS-like"/>
</dbReference>
<evidence type="ECO:0000256" key="3">
    <source>
        <dbReference type="ARBA" id="ARBA00007433"/>
    </source>
</evidence>
<dbReference type="Proteomes" id="UP000274756">
    <property type="component" value="Unassembled WGS sequence"/>
</dbReference>
<evidence type="ECO:0000256" key="2">
    <source>
        <dbReference type="ARBA" id="ARBA00004496"/>
    </source>
</evidence>
<proteinExistence type="inferred from homology"/>